<keyword evidence="6 10" id="KW-0456">Lyase</keyword>
<dbReference type="PANTHER" id="PTHR21022">
    <property type="entry name" value="PREPHENATE DEHYDRATASE P PROTEIN"/>
    <property type="match status" value="1"/>
</dbReference>
<name>A0ABS4SRJ4_9PROT</name>
<evidence type="ECO:0000256" key="4">
    <source>
        <dbReference type="ARBA" id="ARBA00023141"/>
    </source>
</evidence>
<evidence type="ECO:0000256" key="3">
    <source>
        <dbReference type="ARBA" id="ARBA00022605"/>
    </source>
</evidence>
<reference evidence="10 11" key="1">
    <citation type="submission" date="2021-03" db="EMBL/GenBank/DDBJ databases">
        <title>Genomic Encyclopedia of Type Strains, Phase III (KMG-III): the genomes of soil and plant-associated and newly described type strains.</title>
        <authorList>
            <person name="Whitman W."/>
        </authorList>
    </citation>
    <scope>NUCLEOTIDE SEQUENCE [LARGE SCALE GENOMIC DNA]</scope>
    <source>
        <strain evidence="10 11">IMMIB AFH-6</strain>
    </source>
</reference>
<dbReference type="Proteomes" id="UP000781958">
    <property type="component" value="Unassembled WGS sequence"/>
</dbReference>
<dbReference type="InterPro" id="IPR018528">
    <property type="entry name" value="Preph_deHydtase_CS"/>
</dbReference>
<evidence type="ECO:0000259" key="8">
    <source>
        <dbReference type="PROSITE" id="PS51171"/>
    </source>
</evidence>
<dbReference type="InterPro" id="IPR002912">
    <property type="entry name" value="ACT_dom"/>
</dbReference>
<proteinExistence type="predicted"/>
<feature type="domain" description="ACT" evidence="9">
    <location>
        <begin position="200"/>
        <end position="277"/>
    </location>
</feature>
<accession>A0ABS4SRJ4</accession>
<comment type="catalytic activity">
    <reaction evidence="7">
        <text>prephenate + H(+) = 3-phenylpyruvate + CO2 + H2O</text>
        <dbReference type="Rhea" id="RHEA:21648"/>
        <dbReference type="ChEBI" id="CHEBI:15377"/>
        <dbReference type="ChEBI" id="CHEBI:15378"/>
        <dbReference type="ChEBI" id="CHEBI:16526"/>
        <dbReference type="ChEBI" id="CHEBI:18005"/>
        <dbReference type="ChEBI" id="CHEBI:29934"/>
        <dbReference type="EC" id="4.2.1.51"/>
    </reaction>
</comment>
<dbReference type="Gene3D" id="3.40.190.10">
    <property type="entry name" value="Periplasmic binding protein-like II"/>
    <property type="match status" value="2"/>
</dbReference>
<dbReference type="Gene3D" id="3.30.70.260">
    <property type="match status" value="1"/>
</dbReference>
<feature type="domain" description="Prephenate dehydratase" evidence="8">
    <location>
        <begin position="6"/>
        <end position="181"/>
    </location>
</feature>
<dbReference type="RefSeq" id="WP_209769603.1">
    <property type="nucleotide sequence ID" value="NZ_JAGINP010000020.1"/>
</dbReference>
<dbReference type="EC" id="4.2.1.51" evidence="2"/>
<evidence type="ECO:0000259" key="9">
    <source>
        <dbReference type="PROSITE" id="PS51671"/>
    </source>
</evidence>
<sequence>MPTSNVIAFQGFPGAYSDLSCRTVFPDMTTLPCATFEDAFAAVREGRAELAMIPVENSVAGRVADNHHLLPEGGLHIIGEHFQRVNHQLLAPKGATLAGLKTVRSHIQALSQCRKMTRELGLQAINHADTAGAAAEIAKLNDPQHAAIASSLAAEIYGLDILKGSIEDAEHNTTRFLILAREPKLPPVGHGENGGKTITTFVFRVRSVPAALYKAMGGFATNGINMTKLESYMVGGRFTQTQFYADVEGHPDERSLRLALEELDFFAREVKILGVYPANPFRYQESQRVGED</sequence>
<dbReference type="NCBIfam" id="NF008866">
    <property type="entry name" value="PRK11899.1"/>
    <property type="match status" value="1"/>
</dbReference>
<dbReference type="PANTHER" id="PTHR21022:SF19">
    <property type="entry name" value="PREPHENATE DEHYDRATASE-RELATED"/>
    <property type="match status" value="1"/>
</dbReference>
<evidence type="ECO:0000256" key="2">
    <source>
        <dbReference type="ARBA" id="ARBA00013147"/>
    </source>
</evidence>
<dbReference type="InterPro" id="IPR001086">
    <property type="entry name" value="Preph_deHydtase"/>
</dbReference>
<evidence type="ECO:0000256" key="1">
    <source>
        <dbReference type="ARBA" id="ARBA00004741"/>
    </source>
</evidence>
<dbReference type="CDD" id="cd04905">
    <property type="entry name" value="ACT_CM-PDT"/>
    <property type="match status" value="1"/>
</dbReference>
<dbReference type="PIRSF" id="PIRSF001500">
    <property type="entry name" value="Chor_mut_pdt_Ppr"/>
    <property type="match status" value="1"/>
</dbReference>
<dbReference type="PROSITE" id="PS00857">
    <property type="entry name" value="PREPHENATE_DEHYDR_1"/>
    <property type="match status" value="1"/>
</dbReference>
<dbReference type="EMBL" id="JAGINP010000020">
    <property type="protein sequence ID" value="MBP2295186.1"/>
    <property type="molecule type" value="Genomic_DNA"/>
</dbReference>
<evidence type="ECO:0000313" key="11">
    <source>
        <dbReference type="Proteomes" id="UP000781958"/>
    </source>
</evidence>
<evidence type="ECO:0000313" key="10">
    <source>
        <dbReference type="EMBL" id="MBP2295186.1"/>
    </source>
</evidence>
<comment type="caution">
    <text evidence="10">The sequence shown here is derived from an EMBL/GenBank/DDBJ whole genome shotgun (WGS) entry which is preliminary data.</text>
</comment>
<dbReference type="GO" id="GO:0004664">
    <property type="term" value="F:prephenate dehydratase activity"/>
    <property type="evidence" value="ECO:0007669"/>
    <property type="project" value="UniProtKB-EC"/>
</dbReference>
<comment type="pathway">
    <text evidence="1">Amino-acid biosynthesis; L-phenylalanine biosynthesis; phenylpyruvate from prephenate: step 1/1.</text>
</comment>
<dbReference type="Pfam" id="PF00800">
    <property type="entry name" value="PDT"/>
    <property type="match status" value="1"/>
</dbReference>
<organism evidence="10 11">
    <name type="scientific">Azospirillum rugosum</name>
    <dbReference type="NCBI Taxonomy" id="416170"/>
    <lineage>
        <taxon>Bacteria</taxon>
        <taxon>Pseudomonadati</taxon>
        <taxon>Pseudomonadota</taxon>
        <taxon>Alphaproteobacteria</taxon>
        <taxon>Rhodospirillales</taxon>
        <taxon>Azospirillaceae</taxon>
        <taxon>Azospirillum</taxon>
    </lineage>
</organism>
<dbReference type="CDD" id="cd13631">
    <property type="entry name" value="PBP2_Ct-PDT_like"/>
    <property type="match status" value="1"/>
</dbReference>
<keyword evidence="5" id="KW-0584">Phenylalanine biosynthesis</keyword>
<dbReference type="SUPFAM" id="SSF53850">
    <property type="entry name" value="Periplasmic binding protein-like II"/>
    <property type="match status" value="1"/>
</dbReference>
<dbReference type="InterPro" id="IPR008242">
    <property type="entry name" value="Chor_mutase/pphenate_deHydtase"/>
</dbReference>
<evidence type="ECO:0000256" key="7">
    <source>
        <dbReference type="ARBA" id="ARBA00047848"/>
    </source>
</evidence>
<keyword evidence="4" id="KW-0057">Aromatic amino acid biosynthesis</keyword>
<dbReference type="InterPro" id="IPR045865">
    <property type="entry name" value="ACT-like_dom_sf"/>
</dbReference>
<evidence type="ECO:0000256" key="6">
    <source>
        <dbReference type="ARBA" id="ARBA00023239"/>
    </source>
</evidence>
<protein>
    <recommendedName>
        <fullName evidence="2">prephenate dehydratase</fullName>
        <ecNumber evidence="2">4.2.1.51</ecNumber>
    </recommendedName>
</protein>
<evidence type="ECO:0000256" key="5">
    <source>
        <dbReference type="ARBA" id="ARBA00023222"/>
    </source>
</evidence>
<dbReference type="PROSITE" id="PS51171">
    <property type="entry name" value="PREPHENATE_DEHYDR_3"/>
    <property type="match status" value="1"/>
</dbReference>
<dbReference type="SUPFAM" id="SSF55021">
    <property type="entry name" value="ACT-like"/>
    <property type="match status" value="1"/>
</dbReference>
<dbReference type="PROSITE" id="PS51671">
    <property type="entry name" value="ACT"/>
    <property type="match status" value="1"/>
</dbReference>
<keyword evidence="3" id="KW-0028">Amino-acid biosynthesis</keyword>
<keyword evidence="11" id="KW-1185">Reference proteome</keyword>
<gene>
    <name evidence="10" type="ORF">J2851_004989</name>
</gene>